<comment type="function">
    <text evidence="9">Condenses 4-methyl-5-(beta-hydroxyethyl)thiazole monophosphate (THZ-P) and 2-methyl-4-amino-5-hydroxymethyl pyrimidine pyrophosphate (HMP-PP) to form thiamine monophosphate (TMP).</text>
</comment>
<evidence type="ECO:0000259" key="10">
    <source>
        <dbReference type="Pfam" id="PF02581"/>
    </source>
</evidence>
<evidence type="ECO:0000256" key="8">
    <source>
        <dbReference type="ARBA" id="ARBA00047883"/>
    </source>
</evidence>
<sequence>MGKGELHIVSTGNQRPEKLAEIAGDIHPYITALHIREKHKTAKEIYQLIELLLDSQVPASKIIVNDRLDVAHVMKLCGVHLAYHSLPIGPVKENFPDLRVGCSVHSLEEAISAQKQGADYAFFGHVFPTQSKPGSAPRGVEQLRSVSSSVSMPVIAIGGIKPGNVNEVMEAGAKGVAVMSGVLEANQPLGKVKEYVSRLSISNKFR</sequence>
<organism evidence="11 12">
    <name type="scientific">Sediminibacillus dalangtanensis</name>
    <dbReference type="NCBI Taxonomy" id="2729421"/>
    <lineage>
        <taxon>Bacteria</taxon>
        <taxon>Bacillati</taxon>
        <taxon>Bacillota</taxon>
        <taxon>Bacilli</taxon>
        <taxon>Bacillales</taxon>
        <taxon>Bacillaceae</taxon>
        <taxon>Sediminibacillus</taxon>
    </lineage>
</organism>
<feature type="binding site" evidence="9">
    <location>
        <position position="103"/>
    </location>
    <ligand>
        <name>4-amino-2-methyl-5-(diphosphooxymethyl)pyrimidine</name>
        <dbReference type="ChEBI" id="CHEBI:57841"/>
    </ligand>
</feature>
<name>A0ABX7VNI8_9BACI</name>
<evidence type="ECO:0000256" key="4">
    <source>
        <dbReference type="ARBA" id="ARBA00022842"/>
    </source>
</evidence>
<comment type="cofactor">
    <cofactor evidence="9">
        <name>Mg(2+)</name>
        <dbReference type="ChEBI" id="CHEBI:18420"/>
    </cofactor>
    <text evidence="9">Binds 1 Mg(2+) ion per subunit.</text>
</comment>
<dbReference type="EC" id="2.5.1.3" evidence="9"/>
<proteinExistence type="inferred from homology"/>
<dbReference type="InterPro" id="IPR013785">
    <property type="entry name" value="Aldolase_TIM"/>
</dbReference>
<feature type="binding site" evidence="9">
    <location>
        <position position="66"/>
    </location>
    <ligand>
        <name>Mg(2+)</name>
        <dbReference type="ChEBI" id="CHEBI:18420"/>
    </ligand>
</feature>
<dbReference type="Proteomes" id="UP000665043">
    <property type="component" value="Chromosome"/>
</dbReference>
<comment type="pathway">
    <text evidence="1 9">Cofactor biosynthesis; thiamine diphosphate biosynthesis; thiamine phosphate from 4-amino-2-methyl-5-diphosphomethylpyrimidine and 4-methyl-5-(2-phosphoethyl)-thiazole: step 1/1.</text>
</comment>
<evidence type="ECO:0000256" key="6">
    <source>
        <dbReference type="ARBA" id="ARBA00047334"/>
    </source>
</evidence>
<accession>A0ABX7VNI8</accession>
<feature type="domain" description="Thiamine phosphate synthase/TenI" evidence="10">
    <location>
        <begin position="19"/>
        <end position="182"/>
    </location>
</feature>
<feature type="binding site" evidence="9">
    <location>
        <position position="132"/>
    </location>
    <ligand>
        <name>4-amino-2-methyl-5-(diphosphooxymethyl)pyrimidine</name>
        <dbReference type="ChEBI" id="CHEBI:57841"/>
    </ligand>
</feature>
<gene>
    <name evidence="11" type="primary">tenI</name>
    <name evidence="9" type="synonym">thiE</name>
    <name evidence="11" type="ORF">ERJ70_03240</name>
</gene>
<dbReference type="PANTHER" id="PTHR20857">
    <property type="entry name" value="THIAMINE-PHOSPHATE PYROPHOSPHORYLASE"/>
    <property type="match status" value="1"/>
</dbReference>
<comment type="catalytic activity">
    <reaction evidence="7 9">
        <text>2-(2-carboxy-4-methylthiazol-5-yl)ethyl phosphate + 4-amino-2-methyl-5-(diphosphooxymethyl)pyrimidine + 2 H(+) = thiamine phosphate + CO2 + diphosphate</text>
        <dbReference type="Rhea" id="RHEA:47848"/>
        <dbReference type="ChEBI" id="CHEBI:15378"/>
        <dbReference type="ChEBI" id="CHEBI:16526"/>
        <dbReference type="ChEBI" id="CHEBI:33019"/>
        <dbReference type="ChEBI" id="CHEBI:37575"/>
        <dbReference type="ChEBI" id="CHEBI:57841"/>
        <dbReference type="ChEBI" id="CHEBI:62890"/>
        <dbReference type="EC" id="2.5.1.3"/>
    </reaction>
</comment>
<comment type="caution">
    <text evidence="9">Lacks conserved residue(s) required for the propagation of feature annotation.</text>
</comment>
<dbReference type="Gene3D" id="3.20.20.70">
    <property type="entry name" value="Aldolase class I"/>
    <property type="match status" value="1"/>
</dbReference>
<dbReference type="InterPro" id="IPR022998">
    <property type="entry name" value="ThiamineP_synth_TenI"/>
</dbReference>
<protein>
    <recommendedName>
        <fullName evidence="9">Thiamine-phosphate synthase</fullName>
        <shortName evidence="9">TP synthase</shortName>
        <shortName evidence="9">TPS</shortName>
        <ecNumber evidence="9">2.5.1.3</ecNumber>
    </recommendedName>
    <alternativeName>
        <fullName evidence="9">Thiamine-phosphate pyrophosphorylase</fullName>
        <shortName evidence="9">TMP pyrophosphorylase</shortName>
        <shortName evidence="9">TMP-PPase</shortName>
    </alternativeName>
</protein>
<dbReference type="InterPro" id="IPR034291">
    <property type="entry name" value="TMP_synthase"/>
</dbReference>
<keyword evidence="2 9" id="KW-0808">Transferase</keyword>
<evidence type="ECO:0000256" key="3">
    <source>
        <dbReference type="ARBA" id="ARBA00022723"/>
    </source>
</evidence>
<dbReference type="CDD" id="cd00564">
    <property type="entry name" value="TMP_TenI"/>
    <property type="match status" value="1"/>
</dbReference>
<evidence type="ECO:0000256" key="2">
    <source>
        <dbReference type="ARBA" id="ARBA00022679"/>
    </source>
</evidence>
<dbReference type="InterPro" id="IPR036206">
    <property type="entry name" value="ThiamineP_synth_sf"/>
</dbReference>
<comment type="similarity">
    <text evidence="9">Belongs to the thiamine-phosphate synthase family.</text>
</comment>
<keyword evidence="4 9" id="KW-0460">Magnesium</keyword>
<dbReference type="Pfam" id="PF02581">
    <property type="entry name" value="TMP-TENI"/>
    <property type="match status" value="1"/>
</dbReference>
<keyword evidence="12" id="KW-1185">Reference proteome</keyword>
<evidence type="ECO:0000313" key="11">
    <source>
        <dbReference type="EMBL" id="QTM98402.1"/>
    </source>
</evidence>
<dbReference type="NCBIfam" id="NF005819">
    <property type="entry name" value="PRK07695.1"/>
    <property type="match status" value="1"/>
</dbReference>
<dbReference type="PANTHER" id="PTHR20857:SF22">
    <property type="entry name" value="THIAZOLE TAUTOMERASE"/>
    <property type="match status" value="1"/>
</dbReference>
<dbReference type="RefSeq" id="WP_209367136.1">
    <property type="nucleotide sequence ID" value="NZ_CP046956.1"/>
</dbReference>
<reference evidence="11 12" key="1">
    <citation type="submission" date="2019-12" db="EMBL/GenBank/DDBJ databases">
        <title>The whole genome sequencing of a strain isolated from a Mars analog, Dalangtan Playa.</title>
        <authorList>
            <person name="Huang T."/>
        </authorList>
    </citation>
    <scope>NUCLEOTIDE SEQUENCE [LARGE SCALE GENOMIC DNA]</scope>
    <source>
        <strain evidence="11 12">DP4-553-S</strain>
    </source>
</reference>
<feature type="binding site" evidence="9">
    <location>
        <position position="65"/>
    </location>
    <ligand>
        <name>4-amino-2-methyl-5-(diphosphooxymethyl)pyrimidine</name>
        <dbReference type="ChEBI" id="CHEBI:57841"/>
    </ligand>
</feature>
<evidence type="ECO:0000256" key="7">
    <source>
        <dbReference type="ARBA" id="ARBA00047851"/>
    </source>
</evidence>
<keyword evidence="5 9" id="KW-0784">Thiamine biosynthesis</keyword>
<feature type="binding site" evidence="9">
    <location>
        <position position="159"/>
    </location>
    <ligand>
        <name>2-[(2R,5Z)-2-carboxy-4-methylthiazol-5(2H)-ylidene]ethyl phosphate</name>
        <dbReference type="ChEBI" id="CHEBI:62899"/>
    </ligand>
</feature>
<dbReference type="EMBL" id="CP046956">
    <property type="protein sequence ID" value="QTM98402.1"/>
    <property type="molecule type" value="Genomic_DNA"/>
</dbReference>
<comment type="catalytic activity">
    <reaction evidence="8 9">
        <text>2-[(2R,5Z)-2-carboxy-4-methylthiazol-5(2H)-ylidene]ethyl phosphate + 4-amino-2-methyl-5-(diphosphooxymethyl)pyrimidine + 2 H(+) = thiamine phosphate + CO2 + diphosphate</text>
        <dbReference type="Rhea" id="RHEA:47844"/>
        <dbReference type="ChEBI" id="CHEBI:15378"/>
        <dbReference type="ChEBI" id="CHEBI:16526"/>
        <dbReference type="ChEBI" id="CHEBI:33019"/>
        <dbReference type="ChEBI" id="CHEBI:37575"/>
        <dbReference type="ChEBI" id="CHEBI:57841"/>
        <dbReference type="ChEBI" id="CHEBI:62899"/>
        <dbReference type="EC" id="2.5.1.3"/>
    </reaction>
</comment>
<keyword evidence="3 9" id="KW-0479">Metal-binding</keyword>
<evidence type="ECO:0000313" key="12">
    <source>
        <dbReference type="Proteomes" id="UP000665043"/>
    </source>
</evidence>
<dbReference type="HAMAP" id="MF_00097">
    <property type="entry name" value="TMP_synthase"/>
    <property type="match status" value="1"/>
</dbReference>
<evidence type="ECO:0000256" key="9">
    <source>
        <dbReference type="HAMAP-Rule" id="MF_00097"/>
    </source>
</evidence>
<evidence type="ECO:0000256" key="1">
    <source>
        <dbReference type="ARBA" id="ARBA00005165"/>
    </source>
</evidence>
<dbReference type="SUPFAM" id="SSF51391">
    <property type="entry name" value="Thiamin phosphate synthase"/>
    <property type="match status" value="1"/>
</dbReference>
<feature type="binding site" evidence="9">
    <location>
        <begin position="129"/>
        <end position="131"/>
    </location>
    <ligand>
        <name>2-[(2R,5Z)-2-carboxy-4-methylthiazol-5(2H)-ylidene]ethyl phosphate</name>
        <dbReference type="ChEBI" id="CHEBI:62899"/>
    </ligand>
</feature>
<evidence type="ECO:0000256" key="5">
    <source>
        <dbReference type="ARBA" id="ARBA00022977"/>
    </source>
</evidence>
<comment type="catalytic activity">
    <reaction evidence="6 9">
        <text>4-methyl-5-(2-phosphooxyethyl)-thiazole + 4-amino-2-methyl-5-(diphosphooxymethyl)pyrimidine + H(+) = thiamine phosphate + diphosphate</text>
        <dbReference type="Rhea" id="RHEA:22328"/>
        <dbReference type="ChEBI" id="CHEBI:15378"/>
        <dbReference type="ChEBI" id="CHEBI:33019"/>
        <dbReference type="ChEBI" id="CHEBI:37575"/>
        <dbReference type="ChEBI" id="CHEBI:57841"/>
        <dbReference type="ChEBI" id="CHEBI:58296"/>
        <dbReference type="EC" id="2.5.1.3"/>
    </reaction>
</comment>